<accession>A0ABD3FAH9</accession>
<evidence type="ECO:0000313" key="1">
    <source>
        <dbReference type="EMBL" id="KAL3663447.1"/>
    </source>
</evidence>
<name>A0ABD3FAH9_9STRA</name>
<gene>
    <name evidence="1" type="ORF">V7S43_011337</name>
</gene>
<sequence length="103" mass="11776">MICLNSDGLLRSSKQTDTYTAYPVANWRKELQDTTASTEANYEQMRGEFFVVPTTKKLTVVICGMSLKKLVTLLLVTTAARLFQKIMERWNVLLLWISNPVQC</sequence>
<evidence type="ECO:0000313" key="2">
    <source>
        <dbReference type="Proteomes" id="UP001632037"/>
    </source>
</evidence>
<proteinExistence type="predicted"/>
<keyword evidence="2" id="KW-1185">Reference proteome</keyword>
<comment type="caution">
    <text evidence="1">The sequence shown here is derived from an EMBL/GenBank/DDBJ whole genome shotgun (WGS) entry which is preliminary data.</text>
</comment>
<protein>
    <submittedName>
        <fullName evidence="1">Uncharacterized protein</fullName>
    </submittedName>
</protein>
<dbReference type="EMBL" id="JBIMZQ010000027">
    <property type="protein sequence ID" value="KAL3663447.1"/>
    <property type="molecule type" value="Genomic_DNA"/>
</dbReference>
<organism evidence="1 2">
    <name type="scientific">Phytophthora oleae</name>
    <dbReference type="NCBI Taxonomy" id="2107226"/>
    <lineage>
        <taxon>Eukaryota</taxon>
        <taxon>Sar</taxon>
        <taxon>Stramenopiles</taxon>
        <taxon>Oomycota</taxon>
        <taxon>Peronosporomycetes</taxon>
        <taxon>Peronosporales</taxon>
        <taxon>Peronosporaceae</taxon>
        <taxon>Phytophthora</taxon>
    </lineage>
</organism>
<dbReference type="Proteomes" id="UP001632037">
    <property type="component" value="Unassembled WGS sequence"/>
</dbReference>
<dbReference type="AlphaFoldDB" id="A0ABD3FAH9"/>
<reference evidence="1 2" key="1">
    <citation type="submission" date="2024-09" db="EMBL/GenBank/DDBJ databases">
        <title>Genome sequencing and assembly of Phytophthora oleae, isolate VK10A, causative agent of rot of olive drupes.</title>
        <authorList>
            <person name="Conti Taguali S."/>
            <person name="Riolo M."/>
            <person name="La Spada F."/>
            <person name="Cacciola S.O."/>
            <person name="Dionisio G."/>
        </authorList>
    </citation>
    <scope>NUCLEOTIDE SEQUENCE [LARGE SCALE GENOMIC DNA]</scope>
    <source>
        <strain evidence="1 2">VK10A</strain>
    </source>
</reference>